<keyword evidence="3" id="KW-0804">Transcription</keyword>
<reference evidence="5 6" key="1">
    <citation type="submission" date="2020-09" db="EMBL/GenBank/DDBJ databases">
        <title>Actinomycete isolated from the Camponotus japonicus Mayr.</title>
        <authorList>
            <person name="Gong X."/>
        </authorList>
    </citation>
    <scope>NUCLEOTIDE SEQUENCE [LARGE SCALE GENOMIC DNA]</scope>
    <source>
        <strain evidence="5 6">2C-HV3</strain>
    </source>
</reference>
<evidence type="ECO:0000256" key="2">
    <source>
        <dbReference type="ARBA" id="ARBA00023125"/>
    </source>
</evidence>
<evidence type="ECO:0000313" key="6">
    <source>
        <dbReference type="Proteomes" id="UP000653231"/>
    </source>
</evidence>
<accession>A0ABR8L140</accession>
<evidence type="ECO:0000256" key="3">
    <source>
        <dbReference type="ARBA" id="ARBA00023163"/>
    </source>
</evidence>
<gene>
    <name evidence="5" type="ORF">IEQ31_03065</name>
</gene>
<dbReference type="PROSITE" id="PS01124">
    <property type="entry name" value="HTH_ARAC_FAMILY_2"/>
    <property type="match status" value="1"/>
</dbReference>
<keyword evidence="2" id="KW-0238">DNA-binding</keyword>
<dbReference type="Proteomes" id="UP000653231">
    <property type="component" value="Unassembled WGS sequence"/>
</dbReference>
<keyword evidence="6" id="KW-1185">Reference proteome</keyword>
<dbReference type="Gene3D" id="1.10.10.60">
    <property type="entry name" value="Homeodomain-like"/>
    <property type="match status" value="1"/>
</dbReference>
<dbReference type="InterPro" id="IPR018060">
    <property type="entry name" value="HTH_AraC"/>
</dbReference>
<proteinExistence type="predicted"/>
<keyword evidence="1" id="KW-0805">Transcription regulation</keyword>
<organism evidence="5 6">
    <name type="scientific">Microbispora bryophytorum subsp. camponoti</name>
    <dbReference type="NCBI Taxonomy" id="1677852"/>
    <lineage>
        <taxon>Bacteria</taxon>
        <taxon>Bacillati</taxon>
        <taxon>Actinomycetota</taxon>
        <taxon>Actinomycetes</taxon>
        <taxon>Streptosporangiales</taxon>
        <taxon>Streptosporangiaceae</taxon>
        <taxon>Microbispora</taxon>
    </lineage>
</organism>
<dbReference type="EMBL" id="JACXRZ010000003">
    <property type="protein sequence ID" value="MBD3142168.1"/>
    <property type="molecule type" value="Genomic_DNA"/>
</dbReference>
<dbReference type="PANTHER" id="PTHR46796">
    <property type="entry name" value="HTH-TYPE TRANSCRIPTIONAL ACTIVATOR RHAS-RELATED"/>
    <property type="match status" value="1"/>
</dbReference>
<evidence type="ECO:0000259" key="4">
    <source>
        <dbReference type="PROSITE" id="PS01124"/>
    </source>
</evidence>
<dbReference type="RefSeq" id="WP_191050012.1">
    <property type="nucleotide sequence ID" value="NZ_JACXRZ010000003.1"/>
</dbReference>
<dbReference type="Pfam" id="PF14525">
    <property type="entry name" value="AraC_binding_2"/>
    <property type="match status" value="1"/>
</dbReference>
<sequence>MLLLDTDDFPPGDRVDAYRAFATAATGACGIEHELDADGRFHKRLNAWSFGPVTLFRTHGSGMRYWQTPQHLRRGPWNTFEVMTQTLGTGGFVCNGDQRRVTSRDLVLAGKSAGPWEINWSGTGESVALMMDADKLGLPDSMIRTAVTLAPYNDVAFLLFSHLTAINADADRLADEPGSAAVGDSVLALVRALIASAAGGSAKREVADQTRLPRILAYIRAHAAEPDLTLARVAAAHNLTPAALHRLCEDEGIDVNNWINRQRRKATRLN</sequence>
<evidence type="ECO:0000256" key="1">
    <source>
        <dbReference type="ARBA" id="ARBA00023015"/>
    </source>
</evidence>
<protein>
    <submittedName>
        <fullName evidence="5">Helix-turn-helix transcriptional regulator</fullName>
    </submittedName>
</protein>
<name>A0ABR8L140_9ACTN</name>
<dbReference type="InterPro" id="IPR035418">
    <property type="entry name" value="AraC-bd_2"/>
</dbReference>
<comment type="caution">
    <text evidence="5">The sequence shown here is derived from an EMBL/GenBank/DDBJ whole genome shotgun (WGS) entry which is preliminary data.</text>
</comment>
<feature type="domain" description="HTH araC/xylS-type" evidence="4">
    <location>
        <begin position="213"/>
        <end position="270"/>
    </location>
</feature>
<dbReference type="InterPro" id="IPR050204">
    <property type="entry name" value="AraC_XylS_family_regulators"/>
</dbReference>
<evidence type="ECO:0000313" key="5">
    <source>
        <dbReference type="EMBL" id="MBD3142168.1"/>
    </source>
</evidence>